<dbReference type="EMBL" id="JBEPLW010000014">
    <property type="protein sequence ID" value="MET3575965.1"/>
    <property type="molecule type" value="Genomic_DNA"/>
</dbReference>
<comment type="caution">
    <text evidence="5">The sequence shown here is derived from an EMBL/GenBank/DDBJ whole genome shotgun (WGS) entry which is preliminary data.</text>
</comment>
<dbReference type="Pfam" id="PF25888">
    <property type="entry name" value="WHD_DnaB"/>
    <property type="match status" value="1"/>
</dbReference>
<gene>
    <name evidence="5" type="ORF">ABID49_001872</name>
</gene>
<name>A0ABV2GCE4_9BACL</name>
<keyword evidence="6" id="KW-1185">Reference proteome</keyword>
<dbReference type="InterPro" id="IPR006343">
    <property type="entry name" value="DnaB/C_C"/>
</dbReference>
<feature type="region of interest" description="Disordered" evidence="2">
    <location>
        <begin position="273"/>
        <end position="292"/>
    </location>
</feature>
<evidence type="ECO:0000256" key="2">
    <source>
        <dbReference type="SAM" id="MobiDB-lite"/>
    </source>
</evidence>
<evidence type="ECO:0000313" key="6">
    <source>
        <dbReference type="Proteomes" id="UP001549099"/>
    </source>
</evidence>
<evidence type="ECO:0000256" key="1">
    <source>
        <dbReference type="ARBA" id="ARBA00093462"/>
    </source>
</evidence>
<proteinExistence type="inferred from homology"/>
<reference evidence="5 6" key="1">
    <citation type="submission" date="2024-06" db="EMBL/GenBank/DDBJ databases">
        <title>Genomic Encyclopedia of Type Strains, Phase IV (KMG-IV): sequencing the most valuable type-strain genomes for metagenomic binning, comparative biology and taxonomic classification.</title>
        <authorList>
            <person name="Goeker M."/>
        </authorList>
    </citation>
    <scope>NUCLEOTIDE SEQUENCE [LARGE SCALE GENOMIC DNA]</scope>
    <source>
        <strain evidence="5 6">DSM 26128</strain>
    </source>
</reference>
<feature type="region of interest" description="Disordered" evidence="2">
    <location>
        <begin position="392"/>
        <end position="436"/>
    </location>
</feature>
<dbReference type="RefSeq" id="WP_354197590.1">
    <property type="nucleotide sequence ID" value="NZ_JBEPLW010000014.1"/>
</dbReference>
<protein>
    <submittedName>
        <fullName evidence="5">Replication initiation and membrane attachment protein</fullName>
    </submittedName>
</protein>
<comment type="similarity">
    <text evidence="1">Belongs to the DnaB/DnaD family.</text>
</comment>
<sequence>MNPLYKELQPSDAYCVRLPYPFSDFDRQILTGLYQPLVGHEAMAVLFTLWDEADRDGGAESNHYHLLNMLGMPVGRLFEARLSLEGIGLLKTYRKAEGDSRSFLYELQPPLDPETFFHDPILSMFLYGKIGAPAYKRLMQRFLTSPVPAGYEEVSRSFMDVYKPVTARASEPDDPNTYEKNARPAKLAFDGHDFDFSLLYEGLSAHLVPRKAFTPAAKDMIARLAFLYALSPLEMQQVVLLAIDQDAHLTDERLKRAAADYYKLSVSKSAPRVEKIPSGGQAPQQAAGPAKTKEDELADYLEAIPPVEMLRQLNNGREPMQIDVRLAQKLVLEHGLPTGVVNVLLQYVLLRNDGKLTNNYVERIASHWMAKKVGTAREALELARTEHDKYMNWKQEGGKPSAGRKGGGKTESVPDWFYKKDDKPEALPESQEANPEIEARRLRLIQKFGMAEGGAE</sequence>
<evidence type="ECO:0000259" key="4">
    <source>
        <dbReference type="Pfam" id="PF25888"/>
    </source>
</evidence>
<evidence type="ECO:0000259" key="3">
    <source>
        <dbReference type="Pfam" id="PF07261"/>
    </source>
</evidence>
<organism evidence="5 6">
    <name type="scientific">Bhargavaea ullalensis</name>
    <dbReference type="NCBI Taxonomy" id="1265685"/>
    <lineage>
        <taxon>Bacteria</taxon>
        <taxon>Bacillati</taxon>
        <taxon>Bacillota</taxon>
        <taxon>Bacilli</taxon>
        <taxon>Bacillales</taxon>
        <taxon>Caryophanaceae</taxon>
        <taxon>Bhargavaea</taxon>
    </lineage>
</organism>
<feature type="domain" description="Replicative helicase loading/DNA remodeling protein DnaB N-terminal winged helix" evidence="4">
    <location>
        <begin position="10"/>
        <end position="250"/>
    </location>
</feature>
<evidence type="ECO:0000313" key="5">
    <source>
        <dbReference type="EMBL" id="MET3575965.1"/>
    </source>
</evidence>
<dbReference type="Proteomes" id="UP001549099">
    <property type="component" value="Unassembled WGS sequence"/>
</dbReference>
<accession>A0ABV2GCE4</accession>
<feature type="compositionally biased region" description="Basic and acidic residues" evidence="2">
    <location>
        <begin position="417"/>
        <end position="426"/>
    </location>
</feature>
<feature type="compositionally biased region" description="Low complexity" evidence="2">
    <location>
        <begin position="277"/>
        <end position="290"/>
    </location>
</feature>
<dbReference type="InterPro" id="IPR058660">
    <property type="entry name" value="WHD_DnaB"/>
</dbReference>
<dbReference type="Pfam" id="PF07261">
    <property type="entry name" value="DnaB_2"/>
    <property type="match status" value="1"/>
</dbReference>
<feature type="domain" description="DnaB/C C-terminal" evidence="3">
    <location>
        <begin position="314"/>
        <end position="380"/>
    </location>
</feature>